<protein>
    <submittedName>
        <fullName evidence="3">Sulfatase</fullName>
    </submittedName>
</protein>
<dbReference type="InterPro" id="IPR000917">
    <property type="entry name" value="Sulfatase_N"/>
</dbReference>
<reference evidence="3" key="1">
    <citation type="submission" date="2017-11" db="EMBL/GenBank/DDBJ databases">
        <authorList>
            <person name="Kajale S.C."/>
            <person name="Sharma A."/>
        </authorList>
    </citation>
    <scope>NUCLEOTIDE SEQUENCE</scope>
    <source>
        <strain evidence="3">LS1_42</strain>
    </source>
</reference>
<dbReference type="Proteomes" id="UP000766904">
    <property type="component" value="Unassembled WGS sequence"/>
</dbReference>
<dbReference type="EMBL" id="PHNJ01000018">
    <property type="protein sequence ID" value="TYL36423.1"/>
    <property type="molecule type" value="Genomic_DNA"/>
</dbReference>
<evidence type="ECO:0000313" key="3">
    <source>
        <dbReference type="EMBL" id="TYL36423.1"/>
    </source>
</evidence>
<comment type="similarity">
    <text evidence="1">Belongs to the sulfatase family.</text>
</comment>
<dbReference type="OrthoDB" id="3164at2157"/>
<dbReference type="RefSeq" id="WP_148860260.1">
    <property type="nucleotide sequence ID" value="NZ_PHNJ01000018.1"/>
</dbReference>
<accession>A0A8J8Q0Z9</accession>
<dbReference type="CDD" id="cd16148">
    <property type="entry name" value="sulfatase_like"/>
    <property type="match status" value="1"/>
</dbReference>
<dbReference type="PANTHER" id="PTHR42693:SF33">
    <property type="entry name" value="ARYLSULFATASE"/>
    <property type="match status" value="1"/>
</dbReference>
<sequence length="471" mass="53423">MTDKPNFIFYVSDSLRADHLSCYGYGRKTSPHIDCLSRDGIRFERAFAQAYKTVESSVSILTGLYPPAHQARTTYDIVPDEAPRIACRFADHGYTTAGFSSLVQISKRRGFDEGFHTFEELFRTQEATDGFTDWAGVCTDQAINWIEECDGGPFFLFVWSNGTHDPYGPRADVFAEDDPDHPIDGSLESLRSADPDQASRVRNLYDDTIRHADAHFGRLLDYLERSGLYDETVIVFTADHGELLSEHGRLEHTYAPIRRGMQALAPRFIHSQTLFEPGAFVGHLATLPYDELLHVPAIVKPDGRTYDGDTRTGLVETVDLMPTVADLAGIPFETQGESLQPLFEYDRPFKDHVFSHTDISRGLTNTQSVRSMDHKLVRVNWELSRLRSRETLDLENTLLSVFKKSITKSELLFELPDENADVTSHLPEARDVLRKALNKWIENVREVSIDPETSELDAVTKQQLRELGYRK</sequence>
<comment type="caution">
    <text evidence="3">The sequence shown here is derived from an EMBL/GenBank/DDBJ whole genome shotgun (WGS) entry which is preliminary data.</text>
</comment>
<organism evidence="3 4">
    <name type="scientific">Natronococcus pandeyae</name>
    <dbReference type="NCBI Taxonomy" id="2055836"/>
    <lineage>
        <taxon>Archaea</taxon>
        <taxon>Methanobacteriati</taxon>
        <taxon>Methanobacteriota</taxon>
        <taxon>Stenosarchaea group</taxon>
        <taxon>Halobacteria</taxon>
        <taxon>Halobacteriales</taxon>
        <taxon>Natrialbaceae</taxon>
        <taxon>Natronococcus</taxon>
    </lineage>
</organism>
<dbReference type="InterPro" id="IPR017850">
    <property type="entry name" value="Alkaline_phosphatase_core_sf"/>
</dbReference>
<feature type="domain" description="Sulfatase N-terminal" evidence="2">
    <location>
        <begin position="5"/>
        <end position="330"/>
    </location>
</feature>
<dbReference type="GO" id="GO:0004065">
    <property type="term" value="F:arylsulfatase activity"/>
    <property type="evidence" value="ECO:0007669"/>
    <property type="project" value="TreeGrafter"/>
</dbReference>
<dbReference type="AlphaFoldDB" id="A0A8J8Q0Z9"/>
<proteinExistence type="inferred from homology"/>
<evidence type="ECO:0000313" key="4">
    <source>
        <dbReference type="Proteomes" id="UP000766904"/>
    </source>
</evidence>
<dbReference type="SUPFAM" id="SSF53649">
    <property type="entry name" value="Alkaline phosphatase-like"/>
    <property type="match status" value="1"/>
</dbReference>
<dbReference type="PANTHER" id="PTHR42693">
    <property type="entry name" value="ARYLSULFATASE FAMILY MEMBER"/>
    <property type="match status" value="1"/>
</dbReference>
<evidence type="ECO:0000259" key="2">
    <source>
        <dbReference type="Pfam" id="PF00884"/>
    </source>
</evidence>
<evidence type="ECO:0000256" key="1">
    <source>
        <dbReference type="ARBA" id="ARBA00008779"/>
    </source>
</evidence>
<dbReference type="Pfam" id="PF00884">
    <property type="entry name" value="Sulfatase"/>
    <property type="match status" value="1"/>
</dbReference>
<keyword evidence="4" id="KW-1185">Reference proteome</keyword>
<gene>
    <name evidence="3" type="ORF">CV102_22635</name>
</gene>
<name>A0A8J8Q0Z9_9EURY</name>
<dbReference type="Gene3D" id="3.40.720.10">
    <property type="entry name" value="Alkaline Phosphatase, subunit A"/>
    <property type="match status" value="1"/>
</dbReference>
<dbReference type="InterPro" id="IPR050738">
    <property type="entry name" value="Sulfatase"/>
</dbReference>